<keyword evidence="3" id="KW-1185">Reference proteome</keyword>
<dbReference type="InterPro" id="IPR004013">
    <property type="entry name" value="PHP_dom"/>
</dbReference>
<proteinExistence type="predicted"/>
<dbReference type="PANTHER" id="PTHR42924:SF3">
    <property type="entry name" value="POLYMERASE_HISTIDINOL PHOSPHATASE N-TERMINAL DOMAIN-CONTAINING PROTEIN"/>
    <property type="match status" value="1"/>
</dbReference>
<dbReference type="InterPro" id="IPR003141">
    <property type="entry name" value="Pol/His_phosphatase_N"/>
</dbReference>
<dbReference type="Gene3D" id="3.20.20.140">
    <property type="entry name" value="Metal-dependent hydrolases"/>
    <property type="match status" value="1"/>
</dbReference>
<dbReference type="Pfam" id="PF02811">
    <property type="entry name" value="PHP"/>
    <property type="match status" value="1"/>
</dbReference>
<evidence type="ECO:0000259" key="1">
    <source>
        <dbReference type="SMART" id="SM00481"/>
    </source>
</evidence>
<dbReference type="CDD" id="cd07438">
    <property type="entry name" value="PHP_HisPPase_AMP"/>
    <property type="match status" value="1"/>
</dbReference>
<evidence type="ECO:0000313" key="2">
    <source>
        <dbReference type="EMBL" id="SHI20250.1"/>
    </source>
</evidence>
<dbReference type="GO" id="GO:0004534">
    <property type="term" value="F:5'-3' RNA exonuclease activity"/>
    <property type="evidence" value="ECO:0007669"/>
    <property type="project" value="TreeGrafter"/>
</dbReference>
<dbReference type="Proteomes" id="UP000183995">
    <property type="component" value="Unassembled WGS sequence"/>
</dbReference>
<name>A0A1M5Z7P1_9FIRM</name>
<organism evidence="2 3">
    <name type="scientific">Sporobacter termitidis DSM 10068</name>
    <dbReference type="NCBI Taxonomy" id="1123282"/>
    <lineage>
        <taxon>Bacteria</taxon>
        <taxon>Bacillati</taxon>
        <taxon>Bacillota</taxon>
        <taxon>Clostridia</taxon>
        <taxon>Eubacteriales</taxon>
        <taxon>Oscillospiraceae</taxon>
        <taxon>Sporobacter</taxon>
    </lineage>
</organism>
<evidence type="ECO:0000313" key="3">
    <source>
        <dbReference type="Proteomes" id="UP000183995"/>
    </source>
</evidence>
<protein>
    <recommendedName>
        <fullName evidence="1">Polymerase/histidinol phosphatase N-terminal domain-containing protein</fullName>
    </recommendedName>
</protein>
<dbReference type="GO" id="GO:0035312">
    <property type="term" value="F:5'-3' DNA exonuclease activity"/>
    <property type="evidence" value="ECO:0007669"/>
    <property type="project" value="TreeGrafter"/>
</dbReference>
<sequence>MLKADLHIHSTVSDGSATIAEIVEEAVIKSLDAIAITDHDTLSQLKQLPETGRVKIIPGLEISAVDKRNNMRVHILGYHIQDPEAVERLTRPVLEARHQNTLRQIAILKEHGFEIDLSKLRPADGKYLYKQHVMDYLVTTGQAAEMFGDFYMKTFKNNGICHFDIAYTDAFDAVEAIKNAGGLAVLAHPGQQQNYYLIPELKRRGLDGLECNHHSHSAEDRLTIKKYAELYGLFMTGGSDYHGKYEPQEEGIGDVLSEESGVIALCS</sequence>
<dbReference type="InterPro" id="IPR052018">
    <property type="entry name" value="PHP_domain"/>
</dbReference>
<reference evidence="2 3" key="1">
    <citation type="submission" date="2016-11" db="EMBL/GenBank/DDBJ databases">
        <authorList>
            <person name="Jaros S."/>
            <person name="Januszkiewicz K."/>
            <person name="Wedrychowicz H."/>
        </authorList>
    </citation>
    <scope>NUCLEOTIDE SEQUENCE [LARGE SCALE GENOMIC DNA]</scope>
    <source>
        <strain evidence="2 3">DSM 10068</strain>
    </source>
</reference>
<dbReference type="InterPro" id="IPR016195">
    <property type="entry name" value="Pol/histidinol_Pase-like"/>
</dbReference>
<dbReference type="SMART" id="SM00481">
    <property type="entry name" value="POLIIIAc"/>
    <property type="match status" value="1"/>
</dbReference>
<accession>A0A1M5Z7P1</accession>
<gene>
    <name evidence="2" type="ORF">SAMN02745823_03362</name>
</gene>
<dbReference type="SUPFAM" id="SSF89550">
    <property type="entry name" value="PHP domain-like"/>
    <property type="match status" value="1"/>
</dbReference>
<dbReference type="PANTHER" id="PTHR42924">
    <property type="entry name" value="EXONUCLEASE"/>
    <property type="match status" value="1"/>
</dbReference>
<feature type="domain" description="Polymerase/histidinol phosphatase N-terminal" evidence="1">
    <location>
        <begin position="4"/>
        <end position="66"/>
    </location>
</feature>
<dbReference type="EMBL" id="FQXV01000014">
    <property type="protein sequence ID" value="SHI20250.1"/>
    <property type="molecule type" value="Genomic_DNA"/>
</dbReference>
<dbReference type="Gene3D" id="1.10.150.650">
    <property type="match status" value="1"/>
</dbReference>
<dbReference type="AlphaFoldDB" id="A0A1M5Z7P1"/>
<dbReference type="STRING" id="1123282.SAMN02745823_03362"/>
<dbReference type="RefSeq" id="WP_084726571.1">
    <property type="nucleotide sequence ID" value="NZ_FQXV01000014.1"/>
</dbReference>
<dbReference type="OrthoDB" id="9804333at2"/>